<dbReference type="eggNOG" id="KOG3194">
    <property type="taxonomic scope" value="Eukaryota"/>
</dbReference>
<dbReference type="GO" id="GO:0006281">
    <property type="term" value="P:DNA repair"/>
    <property type="evidence" value="ECO:0007669"/>
    <property type="project" value="UniProtKB-KW"/>
</dbReference>
<evidence type="ECO:0000256" key="4">
    <source>
        <dbReference type="ARBA" id="ARBA00023204"/>
    </source>
</evidence>
<dbReference type="PRINTS" id="PR01245">
    <property type="entry name" value="RAD1REC1"/>
</dbReference>
<keyword evidence="4" id="KW-0234">DNA repair</keyword>
<dbReference type="PANTHER" id="PTHR10870:SF0">
    <property type="entry name" value="CELL CYCLE CHECKPOINT PROTEIN RAD1"/>
    <property type="match status" value="1"/>
</dbReference>
<dbReference type="STRING" id="400682.A0A1X7UWL8"/>
<keyword evidence="5" id="KW-0539">Nucleus</keyword>
<organism evidence="6">
    <name type="scientific">Amphimedon queenslandica</name>
    <name type="common">Sponge</name>
    <dbReference type="NCBI Taxonomy" id="400682"/>
    <lineage>
        <taxon>Eukaryota</taxon>
        <taxon>Metazoa</taxon>
        <taxon>Porifera</taxon>
        <taxon>Demospongiae</taxon>
        <taxon>Heteroscleromorpha</taxon>
        <taxon>Haplosclerida</taxon>
        <taxon>Niphatidae</taxon>
        <taxon>Amphimedon</taxon>
    </lineage>
</organism>
<comment type="similarity">
    <text evidence="2">Belongs to the rad1 family.</text>
</comment>
<dbReference type="PANTHER" id="PTHR10870">
    <property type="entry name" value="CELL CYCLE CHECKPOINT PROTEIN RAD1"/>
    <property type="match status" value="1"/>
</dbReference>
<dbReference type="Gene3D" id="3.70.10.10">
    <property type="match status" value="2"/>
</dbReference>
<comment type="subcellular location">
    <subcellularLocation>
        <location evidence="1">Nucleus</location>
    </subcellularLocation>
</comment>
<evidence type="ECO:0000256" key="2">
    <source>
        <dbReference type="ARBA" id="ARBA00010991"/>
    </source>
</evidence>
<dbReference type="EnsemblMetazoa" id="Aqu2.1.32380_001">
    <property type="protein sequence ID" value="Aqu2.1.32380_001"/>
    <property type="gene ID" value="Aqu2.1.32380"/>
</dbReference>
<dbReference type="GO" id="GO:0000077">
    <property type="term" value="P:DNA damage checkpoint signaling"/>
    <property type="evidence" value="ECO:0007669"/>
    <property type="project" value="InterPro"/>
</dbReference>
<accession>A0A1X7UWL8</accession>
<dbReference type="InParanoid" id="A0A1X7UWL8"/>
<protein>
    <submittedName>
        <fullName evidence="6">Uncharacterized protein</fullName>
    </submittedName>
</protein>
<dbReference type="AlphaFoldDB" id="A0A1X7UWL8"/>
<evidence type="ECO:0000256" key="1">
    <source>
        <dbReference type="ARBA" id="ARBA00004123"/>
    </source>
</evidence>
<name>A0A1X7UWL8_AMPQE</name>
<evidence type="ECO:0000256" key="5">
    <source>
        <dbReference type="ARBA" id="ARBA00023242"/>
    </source>
</evidence>
<dbReference type="InterPro" id="IPR003021">
    <property type="entry name" value="Rad1_Rec1_Rad17"/>
</dbReference>
<dbReference type="GO" id="GO:0030896">
    <property type="term" value="C:checkpoint clamp complex"/>
    <property type="evidence" value="ECO:0007669"/>
    <property type="project" value="TreeGrafter"/>
</dbReference>
<dbReference type="OrthoDB" id="337581at2759"/>
<keyword evidence="3" id="KW-0227">DNA damage</keyword>
<sequence length="119" mass="13726">MKWSLIETSKADEMLDFDFVSANVCNKVIIKSECMRETFNELDLSSEFIEIYISEEEPNFRLSTRTTQPSAKALSPSSKIALRMDTRGFLSLQFMIVTEDKQLCFVEYLCVPEDDSKDD</sequence>
<proteinExistence type="inferred from homology"/>
<evidence type="ECO:0000256" key="3">
    <source>
        <dbReference type="ARBA" id="ARBA00022763"/>
    </source>
</evidence>
<dbReference type="Pfam" id="PF02144">
    <property type="entry name" value="Rad1"/>
    <property type="match status" value="2"/>
</dbReference>
<evidence type="ECO:0000313" key="6">
    <source>
        <dbReference type="EnsemblMetazoa" id="Aqu2.1.32380_001"/>
    </source>
</evidence>
<reference evidence="6" key="1">
    <citation type="submission" date="2017-05" db="UniProtKB">
        <authorList>
            <consortium name="EnsemblMetazoa"/>
        </authorList>
    </citation>
    <scope>IDENTIFICATION</scope>
</reference>